<evidence type="ECO:0000256" key="6">
    <source>
        <dbReference type="SAM" id="Phobius"/>
    </source>
</evidence>
<evidence type="ECO:0000256" key="4">
    <source>
        <dbReference type="ARBA" id="ARBA00022989"/>
    </source>
</evidence>
<gene>
    <name evidence="7" type="ORF">ENP13_02295</name>
</gene>
<feature type="transmembrane region" description="Helical" evidence="6">
    <location>
        <begin position="80"/>
        <end position="106"/>
    </location>
</feature>
<protein>
    <submittedName>
        <fullName evidence="7">AI-2E family transporter</fullName>
    </submittedName>
</protein>
<comment type="subcellular location">
    <subcellularLocation>
        <location evidence="1">Membrane</location>
        <topology evidence="1">Multi-pass membrane protein</topology>
    </subcellularLocation>
</comment>
<dbReference type="AlphaFoldDB" id="A0A7C3APK6"/>
<keyword evidence="3 6" id="KW-0812">Transmembrane</keyword>
<comment type="similarity">
    <text evidence="2">Belongs to the autoinducer-2 exporter (AI-2E) (TC 2.A.86) family.</text>
</comment>
<evidence type="ECO:0000256" key="1">
    <source>
        <dbReference type="ARBA" id="ARBA00004141"/>
    </source>
</evidence>
<feature type="transmembrane region" description="Helical" evidence="6">
    <location>
        <begin position="48"/>
        <end position="68"/>
    </location>
</feature>
<reference evidence="7" key="1">
    <citation type="journal article" date="2020" name="mSystems">
        <title>Genome- and Community-Level Interaction Insights into Carbon Utilization and Element Cycling Functions of Hydrothermarchaeota in Hydrothermal Sediment.</title>
        <authorList>
            <person name="Zhou Z."/>
            <person name="Liu Y."/>
            <person name="Xu W."/>
            <person name="Pan J."/>
            <person name="Luo Z.H."/>
            <person name="Li M."/>
        </authorList>
    </citation>
    <scope>NUCLEOTIDE SEQUENCE [LARGE SCALE GENOMIC DNA]</scope>
    <source>
        <strain evidence="7">SpSt-192</strain>
    </source>
</reference>
<proteinExistence type="inferred from homology"/>
<feature type="transmembrane region" description="Helical" evidence="6">
    <location>
        <begin position="238"/>
        <end position="257"/>
    </location>
</feature>
<dbReference type="InterPro" id="IPR002549">
    <property type="entry name" value="AI-2E-like"/>
</dbReference>
<evidence type="ECO:0000313" key="7">
    <source>
        <dbReference type="EMBL" id="HEX70061.1"/>
    </source>
</evidence>
<keyword evidence="5 6" id="KW-0472">Membrane</keyword>
<comment type="caution">
    <text evidence="7">The sequence shown here is derived from an EMBL/GenBank/DDBJ whole genome shotgun (WGS) entry which is preliminary data.</text>
</comment>
<evidence type="ECO:0000256" key="3">
    <source>
        <dbReference type="ARBA" id="ARBA00022692"/>
    </source>
</evidence>
<feature type="transmembrane region" description="Helical" evidence="6">
    <location>
        <begin position="24"/>
        <end position="42"/>
    </location>
</feature>
<keyword evidence="4 6" id="KW-1133">Transmembrane helix</keyword>
<dbReference type="GO" id="GO:0016020">
    <property type="term" value="C:membrane"/>
    <property type="evidence" value="ECO:0007669"/>
    <property type="project" value="UniProtKB-SubCell"/>
</dbReference>
<feature type="transmembrane region" description="Helical" evidence="6">
    <location>
        <begin position="328"/>
        <end position="357"/>
    </location>
</feature>
<sequence length="373" mass="40680">MVEPVSTRTAPTARPPSPLESRRFRRVLLVLLALITVGWVLWTVRGALVPFAVGAVIAYLLAPLVAAFERVIPFRSRSPGLCRTLAILLSYVVAGGLLALAGLILFPPLIRQSTEFVESIPDYVTSANDQIFQWLDRYQTTVPPQIQAQIESGLSSLGSVAISAIRTAVMTTFSAVGAAIGFFSAVVLLPFWLFYVLKDERRGWQWFYNLWPEGWREDVRAIVGIVDRTLAAYIRGQLLLGVVIGLATGVAMAIIGLTQPIVLGLIAGVLELIPILGPIITFIIIALVALATEPSKLLWVGVAFIIIQQLENNLLVPRIHGHVVQMNPALVMLLIVIGGALWGVLGMIVIVPLAAICRDVFRYLYHRLGDEPA</sequence>
<accession>A0A7C3APK6</accession>
<feature type="transmembrane region" description="Helical" evidence="6">
    <location>
        <begin position="263"/>
        <end position="290"/>
    </location>
</feature>
<organism evidence="7">
    <name type="scientific">Thermorudis sp</name>
    <dbReference type="NCBI Taxonomy" id="1969470"/>
    <lineage>
        <taxon>Bacteria</taxon>
        <taxon>Pseudomonadati</taxon>
        <taxon>Thermomicrobiota</taxon>
        <taxon>Thermomicrobia</taxon>
        <taxon>Thermomicrobia incertae sedis</taxon>
        <taxon>Thermorudis</taxon>
    </lineage>
</organism>
<feature type="transmembrane region" description="Helical" evidence="6">
    <location>
        <begin position="173"/>
        <end position="197"/>
    </location>
</feature>
<dbReference type="PANTHER" id="PTHR21716:SF62">
    <property type="entry name" value="TRANSPORT PROTEIN YDBI-RELATED"/>
    <property type="match status" value="1"/>
</dbReference>
<evidence type="ECO:0000256" key="2">
    <source>
        <dbReference type="ARBA" id="ARBA00009773"/>
    </source>
</evidence>
<name>A0A7C3APK6_9BACT</name>
<dbReference type="PANTHER" id="PTHR21716">
    <property type="entry name" value="TRANSMEMBRANE PROTEIN"/>
    <property type="match status" value="1"/>
</dbReference>
<dbReference type="Pfam" id="PF01594">
    <property type="entry name" value="AI-2E_transport"/>
    <property type="match status" value="1"/>
</dbReference>
<dbReference type="EMBL" id="DSID01000182">
    <property type="protein sequence ID" value="HEX70061.1"/>
    <property type="molecule type" value="Genomic_DNA"/>
</dbReference>
<dbReference type="GO" id="GO:0055085">
    <property type="term" value="P:transmembrane transport"/>
    <property type="evidence" value="ECO:0007669"/>
    <property type="project" value="TreeGrafter"/>
</dbReference>
<evidence type="ECO:0000256" key="5">
    <source>
        <dbReference type="ARBA" id="ARBA00023136"/>
    </source>
</evidence>
<feature type="transmembrane region" description="Helical" evidence="6">
    <location>
        <begin position="297"/>
        <end position="316"/>
    </location>
</feature>